<evidence type="ECO:0000259" key="7">
    <source>
        <dbReference type="PROSITE" id="PS50059"/>
    </source>
</evidence>
<keyword evidence="4 5" id="KW-0413">Isomerase</keyword>
<dbReference type="Gene3D" id="2.40.10.330">
    <property type="match status" value="1"/>
</dbReference>
<dbReference type="InterPro" id="IPR001179">
    <property type="entry name" value="PPIase_FKBP_dom"/>
</dbReference>
<evidence type="ECO:0000313" key="9">
    <source>
        <dbReference type="Proteomes" id="UP000289184"/>
    </source>
</evidence>
<evidence type="ECO:0000256" key="3">
    <source>
        <dbReference type="ARBA" id="ARBA00023110"/>
    </source>
</evidence>
<comment type="catalytic activity">
    <reaction evidence="1 5 6">
        <text>[protein]-peptidylproline (omega=180) = [protein]-peptidylproline (omega=0)</text>
        <dbReference type="Rhea" id="RHEA:16237"/>
        <dbReference type="Rhea" id="RHEA-COMP:10747"/>
        <dbReference type="Rhea" id="RHEA-COMP:10748"/>
        <dbReference type="ChEBI" id="CHEBI:83833"/>
        <dbReference type="ChEBI" id="CHEBI:83834"/>
        <dbReference type="EC" id="5.2.1.8"/>
    </reaction>
</comment>
<evidence type="ECO:0000313" key="8">
    <source>
        <dbReference type="EMBL" id="SSW68071.1"/>
    </source>
</evidence>
<name>A0A446CJU7_9BURK</name>
<dbReference type="Gene3D" id="3.10.50.40">
    <property type="match status" value="1"/>
</dbReference>
<organism evidence="8 9">
    <name type="scientific">Achromobacter agilis</name>
    <dbReference type="NCBI Taxonomy" id="1353888"/>
    <lineage>
        <taxon>Bacteria</taxon>
        <taxon>Pseudomonadati</taxon>
        <taxon>Pseudomonadota</taxon>
        <taxon>Betaproteobacteria</taxon>
        <taxon>Burkholderiales</taxon>
        <taxon>Alcaligenaceae</taxon>
        <taxon>Achromobacter</taxon>
    </lineage>
</organism>
<feature type="domain" description="PPIase FKBP-type" evidence="7">
    <location>
        <begin position="22"/>
        <end position="99"/>
    </location>
</feature>
<protein>
    <recommendedName>
        <fullName evidence="6">Peptidyl-prolyl cis-trans isomerase</fullName>
        <ecNumber evidence="6">5.2.1.8</ecNumber>
    </recommendedName>
</protein>
<evidence type="ECO:0000256" key="4">
    <source>
        <dbReference type="ARBA" id="ARBA00023235"/>
    </source>
</evidence>
<proteinExistence type="inferred from homology"/>
<dbReference type="GO" id="GO:0003755">
    <property type="term" value="F:peptidyl-prolyl cis-trans isomerase activity"/>
    <property type="evidence" value="ECO:0007669"/>
    <property type="project" value="UniProtKB-UniRule"/>
</dbReference>
<evidence type="ECO:0000256" key="1">
    <source>
        <dbReference type="ARBA" id="ARBA00000971"/>
    </source>
</evidence>
<dbReference type="SUPFAM" id="SSF54534">
    <property type="entry name" value="FKBP-like"/>
    <property type="match status" value="1"/>
</dbReference>
<keyword evidence="9" id="KW-1185">Reference proteome</keyword>
<keyword evidence="3 5" id="KW-0697">Rotamase</keyword>
<reference evidence="8 9" key="1">
    <citation type="submission" date="2018-07" db="EMBL/GenBank/DDBJ databases">
        <authorList>
            <person name="Peeters C."/>
        </authorList>
    </citation>
    <scope>NUCLEOTIDE SEQUENCE [LARGE SCALE GENOMIC DNA]</scope>
    <source>
        <strain evidence="8 9">LMG 3411</strain>
    </source>
</reference>
<dbReference type="PANTHER" id="PTHR47861:SF4">
    <property type="entry name" value="FKBP-TYPE 16 KDA PEPTIDYL-PROLYL CIS-TRANS ISOMERASE"/>
    <property type="match status" value="1"/>
</dbReference>
<comment type="similarity">
    <text evidence="2 6">Belongs to the FKBP-type PPIase family.</text>
</comment>
<accession>A0A446CJU7</accession>
<dbReference type="InterPro" id="IPR046357">
    <property type="entry name" value="PPIase_dom_sf"/>
</dbReference>
<evidence type="ECO:0000256" key="2">
    <source>
        <dbReference type="ARBA" id="ARBA00006577"/>
    </source>
</evidence>
<dbReference type="EMBL" id="UFQB01000014">
    <property type="protein sequence ID" value="SSW68071.1"/>
    <property type="molecule type" value="Genomic_DNA"/>
</dbReference>
<dbReference type="AlphaFoldDB" id="A0A446CJU7"/>
<dbReference type="Proteomes" id="UP000289184">
    <property type="component" value="Unassembled WGS sequence"/>
</dbReference>
<sequence length="165" mass="17708">MPIRWQILSTASNEVNVLVRPDSYLTLHYRITLASGPGKDSVFADTFDGRPGTLQLGSGQWAPGLEAALIGRAEGERFSVTVAPADAYGERNPELIQRVTRAMLAEHAGADATFEPGDLVEFTAPNGGRYSGVLKEINEESALFDFNHPLAGISLRVDVALLGVL</sequence>
<gene>
    <name evidence="8" type="primary">fkpB</name>
    <name evidence="8" type="ORF">AGI3411_03395</name>
</gene>
<dbReference type="PROSITE" id="PS50059">
    <property type="entry name" value="FKBP_PPIASE"/>
    <property type="match status" value="1"/>
</dbReference>
<evidence type="ECO:0000256" key="6">
    <source>
        <dbReference type="RuleBase" id="RU003915"/>
    </source>
</evidence>
<dbReference type="InterPro" id="IPR048261">
    <property type="entry name" value="SlpA/SlyD-like_ins_sf"/>
</dbReference>
<evidence type="ECO:0000256" key="5">
    <source>
        <dbReference type="PROSITE-ProRule" id="PRU00277"/>
    </source>
</evidence>
<dbReference type="EC" id="5.2.1.8" evidence="6"/>
<dbReference type="PANTHER" id="PTHR47861">
    <property type="entry name" value="FKBP-TYPE PEPTIDYL-PROLYL CIS-TRANS ISOMERASE SLYD"/>
    <property type="match status" value="1"/>
</dbReference>
<dbReference type="Pfam" id="PF00254">
    <property type="entry name" value="FKBP_C"/>
    <property type="match status" value="1"/>
</dbReference>